<sequence length="199" mass="21520">MRGHKNPANRKRGNRRPSLSLSLSLSLSHGDSSPLSPRHHRALPPKILTLATRTGPAPAPPPRSIRVNAAASSSEPEKAAAAPAQGGGDGDAAAAEAPPPSSGSAVLRPKKPVYSMKKGQIVRVDKEKYLNSINYLSVGHPPFYKGLDYIYEDRGEVLDIRIFETGEYALIAWVGIPTPPAWLPTDMLIKSEKLDYERI</sequence>
<evidence type="ECO:0000256" key="7">
    <source>
        <dbReference type="SAM" id="MobiDB-lite"/>
    </source>
</evidence>
<keyword evidence="6" id="KW-0472">Membrane</keyword>
<keyword evidence="4" id="KW-1278">Translocase</keyword>
<dbReference type="Pfam" id="PF11910">
    <property type="entry name" value="NdhO"/>
    <property type="match status" value="1"/>
</dbReference>
<keyword evidence="5" id="KW-0520">NAD</keyword>
<dbReference type="GO" id="GO:0016655">
    <property type="term" value="F:oxidoreductase activity, acting on NAD(P)H, quinone or similar compound as acceptor"/>
    <property type="evidence" value="ECO:0007669"/>
    <property type="project" value="InterPro"/>
</dbReference>
<feature type="compositionally biased region" description="Low complexity" evidence="7">
    <location>
        <begin position="17"/>
        <end position="36"/>
    </location>
</feature>
<proteinExistence type="predicted"/>
<dbReference type="InterPro" id="IPR020905">
    <property type="entry name" value="NdhO"/>
</dbReference>
<name>A0A6V7P1U0_ANACO</name>
<evidence type="ECO:0008006" key="9">
    <source>
        <dbReference type="Google" id="ProtNLM"/>
    </source>
</evidence>
<dbReference type="GO" id="GO:0005886">
    <property type="term" value="C:plasma membrane"/>
    <property type="evidence" value="ECO:0007669"/>
    <property type="project" value="InterPro"/>
</dbReference>
<evidence type="ECO:0000256" key="2">
    <source>
        <dbReference type="ARBA" id="ARBA00022857"/>
    </source>
</evidence>
<evidence type="ECO:0000313" key="8">
    <source>
        <dbReference type="EMBL" id="CAD1824596.1"/>
    </source>
</evidence>
<keyword evidence="2" id="KW-0521">NADP</keyword>
<dbReference type="AlphaFoldDB" id="A0A6V7P1U0"/>
<dbReference type="EMBL" id="LR862144">
    <property type="protein sequence ID" value="CAD1824596.1"/>
    <property type="molecule type" value="Genomic_DNA"/>
</dbReference>
<dbReference type="PANTHER" id="PTHR36728:SF2">
    <property type="entry name" value="NAD(P)H-QUINONE OXIDOREDUCTASE SUBUNIT O, CHLOROPLASTIC"/>
    <property type="match status" value="1"/>
</dbReference>
<evidence type="ECO:0000256" key="1">
    <source>
        <dbReference type="ARBA" id="ARBA00022719"/>
    </source>
</evidence>
<keyword evidence="1" id="KW-0874">Quinone</keyword>
<protein>
    <recommendedName>
        <fullName evidence="9">NAD(P)H-quinone oxidoreductase subunit O, chloroplastic</fullName>
    </recommendedName>
</protein>
<dbReference type="PANTHER" id="PTHR36728">
    <property type="entry name" value="NAD(P)H-QUINONE OXIDOREDUCTASE SUBUNIT O, CHLOROPLASTIC"/>
    <property type="match status" value="1"/>
</dbReference>
<accession>A0A6V7P1U0</accession>
<evidence type="ECO:0000256" key="4">
    <source>
        <dbReference type="ARBA" id="ARBA00022967"/>
    </source>
</evidence>
<gene>
    <name evidence="8" type="ORF">CB5_LOCUS7807</name>
</gene>
<evidence type="ECO:0000256" key="5">
    <source>
        <dbReference type="ARBA" id="ARBA00023027"/>
    </source>
</evidence>
<organism evidence="8">
    <name type="scientific">Ananas comosus var. bracteatus</name>
    <name type="common">red pineapple</name>
    <dbReference type="NCBI Taxonomy" id="296719"/>
    <lineage>
        <taxon>Eukaryota</taxon>
        <taxon>Viridiplantae</taxon>
        <taxon>Streptophyta</taxon>
        <taxon>Embryophyta</taxon>
        <taxon>Tracheophyta</taxon>
        <taxon>Spermatophyta</taxon>
        <taxon>Magnoliopsida</taxon>
        <taxon>Liliopsida</taxon>
        <taxon>Poales</taxon>
        <taxon>Bromeliaceae</taxon>
        <taxon>Bromelioideae</taxon>
        <taxon>Ananas</taxon>
    </lineage>
</organism>
<keyword evidence="3" id="KW-0618">Plastoquinone</keyword>
<feature type="compositionally biased region" description="Basic residues" evidence="7">
    <location>
        <begin position="1"/>
        <end position="15"/>
    </location>
</feature>
<evidence type="ECO:0000256" key="6">
    <source>
        <dbReference type="ARBA" id="ARBA00023136"/>
    </source>
</evidence>
<feature type="region of interest" description="Disordered" evidence="7">
    <location>
        <begin position="1"/>
        <end position="108"/>
    </location>
</feature>
<feature type="compositionally biased region" description="Low complexity" evidence="7">
    <location>
        <begin position="69"/>
        <end position="84"/>
    </location>
</feature>
<evidence type="ECO:0000256" key="3">
    <source>
        <dbReference type="ARBA" id="ARBA00022957"/>
    </source>
</evidence>
<dbReference type="GO" id="GO:0048038">
    <property type="term" value="F:quinone binding"/>
    <property type="evidence" value="ECO:0007669"/>
    <property type="project" value="UniProtKB-KW"/>
</dbReference>
<reference evidence="8" key="1">
    <citation type="submission" date="2020-07" db="EMBL/GenBank/DDBJ databases">
        <authorList>
            <person name="Lin J."/>
        </authorList>
    </citation>
    <scope>NUCLEOTIDE SEQUENCE</scope>
</reference>